<evidence type="ECO:0000313" key="2">
    <source>
        <dbReference type="Proteomes" id="UP001081283"/>
    </source>
</evidence>
<keyword evidence="2" id="KW-1185">Reference proteome</keyword>
<dbReference type="Pfam" id="PF05973">
    <property type="entry name" value="Gp49"/>
    <property type="match status" value="1"/>
</dbReference>
<dbReference type="Proteomes" id="UP001081283">
    <property type="component" value="Unassembled WGS sequence"/>
</dbReference>
<dbReference type="RefSeq" id="WP_267611150.1">
    <property type="nucleotide sequence ID" value="NZ_JAOVZQ010000001.1"/>
</dbReference>
<evidence type="ECO:0000313" key="1">
    <source>
        <dbReference type="EMBL" id="MCY0093167.1"/>
    </source>
</evidence>
<dbReference type="InterPro" id="IPR009241">
    <property type="entry name" value="HigB-like"/>
</dbReference>
<gene>
    <name evidence="1" type="ORF">OEG82_03825</name>
</gene>
<sequence>MMDRSKKLAARFYQSAAGRHPVRDWLLELGTDDRRTIGKDIQKVEFGWPLGRPHCAPLGQALWEVRSSLKSNRIARVIFCMRESEMILLHGFIKKTQKTPKPDIDLARSRMKEIE</sequence>
<protein>
    <submittedName>
        <fullName evidence="1">Type II toxin-antitoxin system RelE/ParE family toxin</fullName>
    </submittedName>
</protein>
<reference evidence="1" key="1">
    <citation type="submission" date="2022-10" db="EMBL/GenBank/DDBJ databases">
        <title>Hoeflea sp. J2-29, isolated from marine algae.</title>
        <authorList>
            <person name="Kristyanto S."/>
            <person name="Kim J.M."/>
            <person name="Jeon C.O."/>
        </authorList>
    </citation>
    <scope>NUCLEOTIDE SEQUENCE</scope>
    <source>
        <strain evidence="1">J2-29</strain>
    </source>
</reference>
<proteinExistence type="predicted"/>
<dbReference type="EMBL" id="JAOVZQ010000001">
    <property type="protein sequence ID" value="MCY0093167.1"/>
    <property type="molecule type" value="Genomic_DNA"/>
</dbReference>
<comment type="caution">
    <text evidence="1">The sequence shown here is derived from an EMBL/GenBank/DDBJ whole genome shotgun (WGS) entry which is preliminary data.</text>
</comment>
<name>A0ABT3YBV9_9HYPH</name>
<organism evidence="1 2">
    <name type="scientific">Hoeflea ulvae</name>
    <dbReference type="NCBI Taxonomy" id="2983764"/>
    <lineage>
        <taxon>Bacteria</taxon>
        <taxon>Pseudomonadati</taxon>
        <taxon>Pseudomonadota</taxon>
        <taxon>Alphaproteobacteria</taxon>
        <taxon>Hyphomicrobiales</taxon>
        <taxon>Rhizobiaceae</taxon>
        <taxon>Hoeflea</taxon>
    </lineage>
</organism>
<accession>A0ABT3YBV9</accession>